<dbReference type="EMBL" id="HBNS01046153">
    <property type="protein sequence ID" value="CAE4646483.1"/>
    <property type="molecule type" value="Transcribed_RNA"/>
</dbReference>
<dbReference type="AlphaFoldDB" id="A0A6V2MCY6"/>
<keyword evidence="1" id="KW-0732">Signal</keyword>
<dbReference type="EMBL" id="HBNS01046147">
    <property type="protein sequence ID" value="CAE4646475.1"/>
    <property type="molecule type" value="Transcribed_RNA"/>
</dbReference>
<evidence type="ECO:0000313" key="2">
    <source>
        <dbReference type="EMBL" id="CAE4646473.1"/>
    </source>
</evidence>
<evidence type="ECO:0000313" key="4">
    <source>
        <dbReference type="EMBL" id="CAE4646483.1"/>
    </source>
</evidence>
<organism evidence="3">
    <name type="scientific">Ditylum brightwellii</name>
    <dbReference type="NCBI Taxonomy" id="49249"/>
    <lineage>
        <taxon>Eukaryota</taxon>
        <taxon>Sar</taxon>
        <taxon>Stramenopiles</taxon>
        <taxon>Ochrophyta</taxon>
        <taxon>Bacillariophyta</taxon>
        <taxon>Mediophyceae</taxon>
        <taxon>Lithodesmiophycidae</taxon>
        <taxon>Lithodesmiales</taxon>
        <taxon>Lithodesmiaceae</taxon>
        <taxon>Ditylum</taxon>
    </lineage>
</organism>
<feature type="signal peptide" evidence="1">
    <location>
        <begin position="1"/>
        <end position="28"/>
    </location>
</feature>
<name>A0A6V2MCY6_9STRA</name>
<gene>
    <name evidence="2" type="ORF">DBRI00130_LOCUS35670</name>
    <name evidence="3" type="ORF">DBRI00130_LOCUS35671</name>
    <name evidence="4" type="ORF">DBRI00130_LOCUS35676</name>
</gene>
<proteinExistence type="predicted"/>
<protein>
    <submittedName>
        <fullName evidence="3">Uncharacterized protein</fullName>
    </submittedName>
</protein>
<evidence type="ECO:0000313" key="3">
    <source>
        <dbReference type="EMBL" id="CAE4646475.1"/>
    </source>
</evidence>
<reference evidence="3" key="1">
    <citation type="submission" date="2021-01" db="EMBL/GenBank/DDBJ databases">
        <authorList>
            <person name="Corre E."/>
            <person name="Pelletier E."/>
            <person name="Niang G."/>
            <person name="Scheremetjew M."/>
            <person name="Finn R."/>
            <person name="Kale V."/>
            <person name="Holt S."/>
            <person name="Cochrane G."/>
            <person name="Meng A."/>
            <person name="Brown T."/>
            <person name="Cohen L."/>
        </authorList>
    </citation>
    <scope>NUCLEOTIDE SEQUENCE</scope>
    <source>
        <strain evidence="3">GSO104</strain>
    </source>
</reference>
<feature type="chain" id="PRO_5036192625" evidence="1">
    <location>
        <begin position="29"/>
        <end position="171"/>
    </location>
</feature>
<evidence type="ECO:0000256" key="1">
    <source>
        <dbReference type="SAM" id="SignalP"/>
    </source>
</evidence>
<sequence length="171" mass="18962">MQFLSITSTLVMKMLLSLVLGLFCDVAAEELGGKCKRTYCSKRNNPQLINKGCCTFKSASDCGCCLDSNDYGGSQCSPTLHPTWADCVNDWGNCCVSYLNWSDHYRPFYIGVDWQYGANCCAVCNGGSWMIWNGIKITMAFCDPKSPPQLLCSSEQENEVTMLRHEAAAEE</sequence>
<dbReference type="EMBL" id="HBNS01046146">
    <property type="protein sequence ID" value="CAE4646473.1"/>
    <property type="molecule type" value="Transcribed_RNA"/>
</dbReference>
<accession>A0A6V2MCY6</accession>